<reference evidence="3" key="1">
    <citation type="submission" date="2016-10" db="EMBL/GenBank/DDBJ databases">
        <authorList>
            <person name="Varghese N."/>
            <person name="Submissions S."/>
        </authorList>
    </citation>
    <scope>NUCLEOTIDE SEQUENCE [LARGE SCALE GENOMIC DNA]</scope>
    <source>
        <strain evidence="3">BL47</strain>
    </source>
</reference>
<proteinExistence type="predicted"/>
<evidence type="ECO:0008006" key="4">
    <source>
        <dbReference type="Google" id="ProtNLM"/>
    </source>
</evidence>
<evidence type="ECO:0000313" key="2">
    <source>
        <dbReference type="EMBL" id="SDO64569.1"/>
    </source>
</evidence>
<dbReference type="Proteomes" id="UP000198704">
    <property type="component" value="Unassembled WGS sequence"/>
</dbReference>
<name>A0A1H0L8H8_9HYPH</name>
<evidence type="ECO:0000313" key="3">
    <source>
        <dbReference type="Proteomes" id="UP000198704"/>
    </source>
</evidence>
<gene>
    <name evidence="2" type="ORF">SAMN05216360_13221</name>
</gene>
<sequence>MPRMRRPRATRVVLAAGLLIGAAAPVQATGSVTLQETHLHTPPDSHEPQRAQVALHNTGADPVAPVTILCTFTGAGGAVLDTQTAAVPEIAGRATVQVEAIYYGYPRASGAACRLAEPR</sequence>
<protein>
    <recommendedName>
        <fullName evidence="4">DUF1573 domain-containing protein</fullName>
    </recommendedName>
</protein>
<feature type="chain" id="PRO_5011433057" description="DUF1573 domain-containing protein" evidence="1">
    <location>
        <begin position="29"/>
        <end position="119"/>
    </location>
</feature>
<keyword evidence="3" id="KW-1185">Reference proteome</keyword>
<dbReference type="AlphaFoldDB" id="A0A1H0L8H8"/>
<feature type="signal peptide" evidence="1">
    <location>
        <begin position="1"/>
        <end position="28"/>
    </location>
</feature>
<dbReference type="EMBL" id="FNHS01000032">
    <property type="protein sequence ID" value="SDO64569.1"/>
    <property type="molecule type" value="Genomic_DNA"/>
</dbReference>
<accession>A0A1H0L8H8</accession>
<organism evidence="2 3">
    <name type="scientific">Methylobacterium phyllostachyos</name>
    <dbReference type="NCBI Taxonomy" id="582672"/>
    <lineage>
        <taxon>Bacteria</taxon>
        <taxon>Pseudomonadati</taxon>
        <taxon>Pseudomonadota</taxon>
        <taxon>Alphaproteobacteria</taxon>
        <taxon>Hyphomicrobiales</taxon>
        <taxon>Methylobacteriaceae</taxon>
        <taxon>Methylobacterium</taxon>
    </lineage>
</organism>
<evidence type="ECO:0000256" key="1">
    <source>
        <dbReference type="SAM" id="SignalP"/>
    </source>
</evidence>
<keyword evidence="1" id="KW-0732">Signal</keyword>